<dbReference type="Gene3D" id="3.30.70.240">
    <property type="match status" value="1"/>
</dbReference>
<dbReference type="SUPFAM" id="SSF54211">
    <property type="entry name" value="Ribosomal protein S5 domain 2-like"/>
    <property type="match status" value="1"/>
</dbReference>
<dbReference type="PROSITE" id="PS00910">
    <property type="entry name" value="UPF0029"/>
    <property type="match status" value="1"/>
</dbReference>
<dbReference type="InterPro" id="IPR020569">
    <property type="entry name" value="UPF0029_Impact_CS"/>
</dbReference>
<dbReference type="eggNOG" id="COG1739">
    <property type="taxonomic scope" value="Bacteria"/>
</dbReference>
<dbReference type="STRING" id="626523.GCWU000342_01652"/>
<reference evidence="4" key="1">
    <citation type="submission" date="2009-04" db="EMBL/GenBank/DDBJ databases">
        <authorList>
            <person name="Weinstock G."/>
            <person name="Sodergren E."/>
            <person name="Clifton S."/>
            <person name="Fulton L."/>
            <person name="Fulton B."/>
            <person name="Courtney L."/>
            <person name="Fronick C."/>
            <person name="Harrison M."/>
            <person name="Strong C."/>
            <person name="Farmer C."/>
            <person name="Delahaunty K."/>
            <person name="Markovic C."/>
            <person name="Hall O."/>
            <person name="Minx P."/>
            <person name="Tomlinson C."/>
            <person name="Mitreva M."/>
            <person name="Nelson J."/>
            <person name="Hou S."/>
            <person name="Wollam A."/>
            <person name="Pepin K.H."/>
            <person name="Johnson M."/>
            <person name="Bhonagiri V."/>
            <person name="Nash W.E."/>
            <person name="Warren W."/>
            <person name="Chinwalla A."/>
            <person name="Mardis E.R."/>
            <person name="Wilson R.K."/>
        </authorList>
    </citation>
    <scope>NUCLEOTIDE SEQUENCE [LARGE SCALE GENOMIC DNA]</scope>
    <source>
        <strain evidence="4">DSM 14600</strain>
    </source>
</reference>
<dbReference type="GO" id="GO:0006446">
    <property type="term" value="P:regulation of translational initiation"/>
    <property type="evidence" value="ECO:0007669"/>
    <property type="project" value="TreeGrafter"/>
</dbReference>
<organism evidence="4 5">
    <name type="scientific">Shuttleworthella satelles DSM 14600</name>
    <dbReference type="NCBI Taxonomy" id="626523"/>
    <lineage>
        <taxon>Bacteria</taxon>
        <taxon>Bacillati</taxon>
        <taxon>Bacillota</taxon>
        <taxon>Clostridia</taxon>
        <taxon>Lachnospirales</taxon>
        <taxon>Lachnospiraceae</taxon>
        <taxon>Shuttleworthella</taxon>
    </lineage>
</organism>
<accession>C4GCF8</accession>
<evidence type="ECO:0000313" key="5">
    <source>
        <dbReference type="Proteomes" id="UP000003494"/>
    </source>
</evidence>
<dbReference type="InterPro" id="IPR023582">
    <property type="entry name" value="Impact"/>
</dbReference>
<dbReference type="GO" id="GO:0005737">
    <property type="term" value="C:cytoplasm"/>
    <property type="evidence" value="ECO:0007669"/>
    <property type="project" value="TreeGrafter"/>
</dbReference>
<dbReference type="RefSeq" id="WP_006906647.1">
    <property type="nucleotide sequence ID" value="NZ_GG665867.1"/>
</dbReference>
<feature type="domain" description="UPF0029" evidence="3">
    <location>
        <begin position="136"/>
        <end position="191"/>
    </location>
</feature>
<proteinExistence type="inferred from homology"/>
<gene>
    <name evidence="4" type="ORF">GCWU000342_01652</name>
</gene>
<evidence type="ECO:0000313" key="4">
    <source>
        <dbReference type="EMBL" id="EEP27658.1"/>
    </source>
</evidence>
<dbReference type="PANTHER" id="PTHR16301:SF20">
    <property type="entry name" value="IMPACT FAMILY MEMBER YIGZ"/>
    <property type="match status" value="1"/>
</dbReference>
<dbReference type="Pfam" id="PF09186">
    <property type="entry name" value="DUF1949"/>
    <property type="match status" value="1"/>
</dbReference>
<dbReference type="InterPro" id="IPR015796">
    <property type="entry name" value="Impact_YigZ-like"/>
</dbReference>
<dbReference type="AlphaFoldDB" id="C4GCF8"/>
<evidence type="ECO:0000259" key="2">
    <source>
        <dbReference type="Pfam" id="PF01205"/>
    </source>
</evidence>
<sequence>MKVIYQGGQAEIERKKSRFIAHVAFASSVGEAQAFIADMKRQYWDARHNCSAYIIGEPNPLMHCSDDGEPAQTAGRPMLDLLISREVTDVCLVVTRYFGGTLLGTGGLVRAYTDASKAGLEASRLMEKKEGIPLRLSLGYSDYGRIEHLIAEKSLPLLSQAFAQAVELELLTDPAGLRDLEDQIRDMTGGQARMQEGDPISYGIVDGELVLDAQKQG</sequence>
<protein>
    <submittedName>
        <fullName evidence="4">YigZ family protein</fullName>
    </submittedName>
</protein>
<dbReference type="InterPro" id="IPR015269">
    <property type="entry name" value="UPF0029_Impact_C"/>
</dbReference>
<dbReference type="Gene3D" id="3.30.230.30">
    <property type="entry name" value="Impact, N-terminal domain"/>
    <property type="match status" value="1"/>
</dbReference>
<comment type="caution">
    <text evidence="4">The sequence shown here is derived from an EMBL/GenBank/DDBJ whole genome shotgun (WGS) entry which is preliminary data.</text>
</comment>
<dbReference type="Pfam" id="PF01205">
    <property type="entry name" value="Impact_N"/>
    <property type="match status" value="1"/>
</dbReference>
<dbReference type="SUPFAM" id="SSF54980">
    <property type="entry name" value="EF-G C-terminal domain-like"/>
    <property type="match status" value="1"/>
</dbReference>
<dbReference type="PANTHER" id="PTHR16301">
    <property type="entry name" value="IMPACT-RELATED"/>
    <property type="match status" value="1"/>
</dbReference>
<dbReference type="NCBIfam" id="TIGR00257">
    <property type="entry name" value="IMPACT_YIGZ"/>
    <property type="match status" value="1"/>
</dbReference>
<evidence type="ECO:0000256" key="1">
    <source>
        <dbReference type="ARBA" id="ARBA00007665"/>
    </source>
</evidence>
<comment type="similarity">
    <text evidence="1">Belongs to the IMPACT family.</text>
</comment>
<dbReference type="EMBL" id="ACIP02000004">
    <property type="protein sequence ID" value="EEP27658.1"/>
    <property type="molecule type" value="Genomic_DNA"/>
</dbReference>
<dbReference type="InterPro" id="IPR036956">
    <property type="entry name" value="Impact_N_sf"/>
</dbReference>
<dbReference type="Proteomes" id="UP000003494">
    <property type="component" value="Unassembled WGS sequence"/>
</dbReference>
<dbReference type="InterPro" id="IPR035647">
    <property type="entry name" value="EFG_III/V"/>
</dbReference>
<evidence type="ECO:0000259" key="3">
    <source>
        <dbReference type="Pfam" id="PF09186"/>
    </source>
</evidence>
<keyword evidence="5" id="KW-1185">Reference proteome</keyword>
<dbReference type="HOGENOM" id="CLU_083552_2_1_9"/>
<dbReference type="InterPro" id="IPR020568">
    <property type="entry name" value="Ribosomal_Su5_D2-typ_SF"/>
</dbReference>
<name>C4GCF8_9FIRM</name>
<dbReference type="InterPro" id="IPR001498">
    <property type="entry name" value="Impact_N"/>
</dbReference>
<feature type="domain" description="Impact N-terminal" evidence="2">
    <location>
        <begin position="15"/>
        <end position="118"/>
    </location>
</feature>